<dbReference type="OrthoDB" id="5649225at2"/>
<dbReference type="PATRIC" id="fig|45073.5.peg.905"/>
<organism evidence="2 3">
    <name type="scientific">Legionella quinlivanii</name>
    <dbReference type="NCBI Taxonomy" id="45073"/>
    <lineage>
        <taxon>Bacteria</taxon>
        <taxon>Pseudomonadati</taxon>
        <taxon>Pseudomonadota</taxon>
        <taxon>Gammaproteobacteria</taxon>
        <taxon>Legionellales</taxon>
        <taxon>Legionellaceae</taxon>
        <taxon>Legionella</taxon>
    </lineage>
</organism>
<evidence type="ECO:0000313" key="2">
    <source>
        <dbReference type="EMBL" id="KTD52013.1"/>
    </source>
</evidence>
<feature type="region of interest" description="Disordered" evidence="1">
    <location>
        <begin position="914"/>
        <end position="960"/>
    </location>
</feature>
<sequence>MSLPLKAFQHNQLTFTTSGTPVPTSGHTISRVEFLDTDGSIKKGFFKPVDNELYPVLLAKYSVASSVSLRLSMGEFMAEERLVYRDGQIVGTVSFDLPNYKPLLKITDDLPADAIEKMWVDPTMQTLLEKNVARQIAAWLRIGDEDRHPDNLSLFGGIDFDMCHDRYSKIIRGPRAIDMVTNPDVVRVTSAQIGDLPVVEGRTHWPANSYPENFNLLKKYRSTSAFRDLAGSEEFKEQMFEAFTYELLTYDPDVLRSRLTEYLGDEPLDYRSLSGKKIEDLEAANSKLFNATTDKESFVNHMLAVSQEEYDELYRAVVGYPGSDANRRQLKVPSFNTFLEKKPKVVQRIKEWTATQNKKTAEAVETHSRLIQEIQKRKLTATDEPLEKLKKMEAMCPAYCMSDLCKYDDEKISKRFHKIWRDSFLPHVNQILLGLDNLERSIINLLSQQTLPSIDDNLPGLDKSTATESWQLLSKATDLSKISVNCRPDNPEYLALQEIRAFHKELHDIADTYFRTDLLNLSERTNAVFLERMQDTVNKHEKSILDHLGTTGKATDFTNILDKIDRYKPIMKWSRYISRDDMPLYGNKETQSNIKLKSHVDPQVMDACFKQLFAWADEQDEISGKNGDSALTNFIAEIIERNYTPGTFSWFTNRYRATSVLNYIKTTRLKGSEKLAWIFSEGGHETTSLNTHLVNNLINSMLVDFQDEVGCNLASVRHAINTKVFNSAAYTQRIMNYSRTNEKFIHSRSVSAVSNFHNAMYKWVDSFKTEEDFRKFIDDCVKKYLEPASLGVQFYNFFVTTKVRDQEVSTYFDKKFGYSRSNILAMILTNGAINDGSLNSVLVKAILADMQSKYAVHERAVKHGSSASSAEFKISETDNELETFGAYDSVRPMKTTDITHKFLEDLRKLSKDKTVVQPQAAKAPPSLAKALAETPVDTHRDSEKNGAKSGQNPVSALSFS</sequence>
<feature type="compositionally biased region" description="Basic and acidic residues" evidence="1">
    <location>
        <begin position="936"/>
        <end position="946"/>
    </location>
</feature>
<reference evidence="2 3" key="1">
    <citation type="submission" date="2015-11" db="EMBL/GenBank/DDBJ databases">
        <title>Genomic analysis of 38 Legionella species identifies large and diverse effector repertoires.</title>
        <authorList>
            <person name="Burstein D."/>
            <person name="Amaro F."/>
            <person name="Zusman T."/>
            <person name="Lifshitz Z."/>
            <person name="Cohen O."/>
            <person name="Gilbert J.A."/>
            <person name="Pupko T."/>
            <person name="Shuman H.A."/>
            <person name="Segal G."/>
        </authorList>
    </citation>
    <scope>NUCLEOTIDE SEQUENCE [LARGE SCALE GENOMIC DNA]</scope>
    <source>
        <strain evidence="2 3">CDC#1442-AUS-E</strain>
    </source>
</reference>
<evidence type="ECO:0000256" key="1">
    <source>
        <dbReference type="SAM" id="MobiDB-lite"/>
    </source>
</evidence>
<dbReference type="Proteomes" id="UP000054618">
    <property type="component" value="Unassembled WGS sequence"/>
</dbReference>
<comment type="caution">
    <text evidence="2">The sequence shown here is derived from an EMBL/GenBank/DDBJ whole genome shotgun (WGS) entry which is preliminary data.</text>
</comment>
<feature type="compositionally biased region" description="Polar residues" evidence="1">
    <location>
        <begin position="948"/>
        <end position="960"/>
    </location>
</feature>
<dbReference type="RefSeq" id="WP_058506949.1">
    <property type="nucleotide sequence ID" value="NZ_CAAAIK010000007.1"/>
</dbReference>
<keyword evidence="3" id="KW-1185">Reference proteome</keyword>
<feature type="compositionally biased region" description="Low complexity" evidence="1">
    <location>
        <begin position="920"/>
        <end position="932"/>
    </location>
</feature>
<protein>
    <submittedName>
        <fullName evidence="2">Uncharacterized protein</fullName>
    </submittedName>
</protein>
<gene>
    <name evidence="2" type="ORF">Lqui_0857</name>
</gene>
<evidence type="ECO:0000313" key="3">
    <source>
        <dbReference type="Proteomes" id="UP000054618"/>
    </source>
</evidence>
<accession>A0A0W0Y4W1</accession>
<proteinExistence type="predicted"/>
<name>A0A0W0Y4W1_9GAMM</name>
<dbReference type="EMBL" id="LNYS01000006">
    <property type="protein sequence ID" value="KTD52013.1"/>
    <property type="molecule type" value="Genomic_DNA"/>
</dbReference>
<dbReference type="AlphaFoldDB" id="A0A0W0Y4W1"/>